<evidence type="ECO:0000259" key="3">
    <source>
        <dbReference type="Pfam" id="PF16978"/>
    </source>
</evidence>
<evidence type="ECO:0008006" key="7">
    <source>
        <dbReference type="Google" id="ProtNLM"/>
    </source>
</evidence>
<dbReference type="Pfam" id="PF16978">
    <property type="entry name" value="CRIM"/>
    <property type="match status" value="1"/>
</dbReference>
<protein>
    <recommendedName>
        <fullName evidence="7">Target of rapamycin complex 2 subunit MAPKAP1</fullName>
    </recommendedName>
</protein>
<keyword evidence="6" id="KW-1185">Reference proteome</keyword>
<accession>A0A834XRC6</accession>
<proteinExistence type="inferred from homology"/>
<organism evidence="5 6">
    <name type="scientific">Aphidius gifuensis</name>
    <name type="common">Parasitoid wasp</name>
    <dbReference type="NCBI Taxonomy" id="684658"/>
    <lineage>
        <taxon>Eukaryota</taxon>
        <taxon>Metazoa</taxon>
        <taxon>Ecdysozoa</taxon>
        <taxon>Arthropoda</taxon>
        <taxon>Hexapoda</taxon>
        <taxon>Insecta</taxon>
        <taxon>Pterygota</taxon>
        <taxon>Neoptera</taxon>
        <taxon>Endopterygota</taxon>
        <taxon>Hymenoptera</taxon>
        <taxon>Apocrita</taxon>
        <taxon>Ichneumonoidea</taxon>
        <taxon>Braconidae</taxon>
        <taxon>Aphidiinae</taxon>
        <taxon>Aphidius</taxon>
    </lineage>
</organism>
<dbReference type="Gene3D" id="2.30.29.30">
    <property type="entry name" value="Pleckstrin-homology domain (PH domain)/Phosphotyrosine-binding domain (PTB)"/>
    <property type="match status" value="1"/>
</dbReference>
<dbReference type="Pfam" id="PF16979">
    <property type="entry name" value="SIN1_PH"/>
    <property type="match status" value="1"/>
</dbReference>
<dbReference type="PANTHER" id="PTHR13335">
    <property type="entry name" value="TARGET OF RAPAMYCIN COMPLEX 2 SUBUNIT MAPKAP1"/>
    <property type="match status" value="1"/>
</dbReference>
<dbReference type="GO" id="GO:0031932">
    <property type="term" value="C:TORC2 complex"/>
    <property type="evidence" value="ECO:0007669"/>
    <property type="project" value="InterPro"/>
</dbReference>
<dbReference type="GO" id="GO:0038203">
    <property type="term" value="P:TORC2 signaling"/>
    <property type="evidence" value="ECO:0007669"/>
    <property type="project" value="TreeGrafter"/>
</dbReference>
<dbReference type="Proteomes" id="UP000639338">
    <property type="component" value="Unassembled WGS sequence"/>
</dbReference>
<dbReference type="GO" id="GO:0005546">
    <property type="term" value="F:phosphatidylinositol-4,5-bisphosphate binding"/>
    <property type="evidence" value="ECO:0007669"/>
    <property type="project" value="TreeGrafter"/>
</dbReference>
<dbReference type="OrthoDB" id="241990at2759"/>
<feature type="domain" description="Sin1 N-terminal" evidence="2">
    <location>
        <begin position="47"/>
        <end position="121"/>
    </location>
</feature>
<dbReference type="AlphaFoldDB" id="A0A834XRC6"/>
<feature type="domain" description="CRIM" evidence="3">
    <location>
        <begin position="131"/>
        <end position="262"/>
    </location>
</feature>
<dbReference type="InterPro" id="IPR011993">
    <property type="entry name" value="PH-like_dom_sf"/>
</dbReference>
<dbReference type="PANTHER" id="PTHR13335:SF1">
    <property type="entry name" value="TARGET OF RAPAMYCIN COMPLEX 2 SUBUNIT MAPKAP1"/>
    <property type="match status" value="1"/>
</dbReference>
<evidence type="ECO:0000256" key="1">
    <source>
        <dbReference type="ARBA" id="ARBA00009407"/>
    </source>
</evidence>
<dbReference type="InterPro" id="IPR008828">
    <property type="entry name" value="Sin1/Avo1"/>
</dbReference>
<gene>
    <name evidence="5" type="ORF">HCN44_008105</name>
</gene>
<dbReference type="InterPro" id="IPR031567">
    <property type="entry name" value="CRIM_dom"/>
</dbReference>
<dbReference type="InterPro" id="IPR032679">
    <property type="entry name" value="Sin1_N"/>
</dbReference>
<dbReference type="GO" id="GO:0005886">
    <property type="term" value="C:plasma membrane"/>
    <property type="evidence" value="ECO:0007669"/>
    <property type="project" value="TreeGrafter"/>
</dbReference>
<evidence type="ECO:0000313" key="5">
    <source>
        <dbReference type="EMBL" id="KAF7989431.1"/>
    </source>
</evidence>
<dbReference type="Pfam" id="PF05422">
    <property type="entry name" value="SIN1"/>
    <property type="match status" value="1"/>
</dbReference>
<name>A0A834XRC6_APHGI</name>
<evidence type="ECO:0000313" key="6">
    <source>
        <dbReference type="Proteomes" id="UP000639338"/>
    </source>
</evidence>
<dbReference type="EMBL" id="JACMRX010000005">
    <property type="protein sequence ID" value="KAF7989431.1"/>
    <property type="molecule type" value="Genomic_DNA"/>
</dbReference>
<sequence>MALYDNKHWLLSHIRDSFISTDDTSICELVMVREDIPKHLRLSGAKCYPGIDDDSDEDSQSYDIQMDRDFGHRHRSNTAQRLEKMDQARKKFQKVNHIKLDGIPVAISDKDISELFEKKDLKKNHKPIIRQSLLSEQLEKSPQLPKNPFKEYAKFNGQEQYDEPVRKYRIFMCMLNEKERSYPRQMTVISSATVKEFIGLICYKYASENPTHNLSEDIVKYGLFITEDDDGEVDMDFPCLDPTEPISKFDFSSLCLVELRPCDLVRHEPVSKLIVSSAEEIIEVNKVEQQRIAEDLARMKGHTTAMEAPLYQLYRVYIVNRVTANTEIHLGISGDKIEIDPVLPSKGASRLLNRQRAESHPMDNIATCDINDHKGNKTTFTLIYSSNSSFSDSSNVTFKKHEFEAETTVADNIVKKINHILELRTSNARKEYLAYRERKSMRKKKTT</sequence>
<evidence type="ECO:0000259" key="4">
    <source>
        <dbReference type="Pfam" id="PF16979"/>
    </source>
</evidence>
<dbReference type="InterPro" id="IPR031313">
    <property type="entry name" value="Sin1_PH_dom"/>
</dbReference>
<evidence type="ECO:0000259" key="2">
    <source>
        <dbReference type="Pfam" id="PF05422"/>
    </source>
</evidence>
<comment type="similarity">
    <text evidence="1">Belongs to the SIN1 family.</text>
</comment>
<reference evidence="5 6" key="1">
    <citation type="submission" date="2020-08" db="EMBL/GenBank/DDBJ databases">
        <title>Aphidius gifuensis genome sequencing and assembly.</title>
        <authorList>
            <person name="Du Z."/>
        </authorList>
    </citation>
    <scope>NUCLEOTIDE SEQUENCE [LARGE SCALE GENOMIC DNA]</scope>
    <source>
        <strain evidence="5">YNYX2018</strain>
        <tissue evidence="5">Adults</tissue>
    </source>
</reference>
<feature type="domain" description="SIN1-type PH" evidence="4">
    <location>
        <begin position="310"/>
        <end position="422"/>
    </location>
</feature>
<comment type="caution">
    <text evidence="5">The sequence shown here is derived from an EMBL/GenBank/DDBJ whole genome shotgun (WGS) entry which is preliminary data.</text>
</comment>
<dbReference type="GO" id="GO:0005737">
    <property type="term" value="C:cytoplasm"/>
    <property type="evidence" value="ECO:0007669"/>
    <property type="project" value="TreeGrafter"/>
</dbReference>